<dbReference type="Gene3D" id="3.40.50.720">
    <property type="entry name" value="NAD(P)-binding Rossmann-like Domain"/>
    <property type="match status" value="1"/>
</dbReference>
<gene>
    <name evidence="1" type="ORF">FJZ47_17285</name>
</gene>
<evidence type="ECO:0000313" key="2">
    <source>
        <dbReference type="Proteomes" id="UP000712673"/>
    </source>
</evidence>
<accession>A0A937W504</accession>
<dbReference type="Proteomes" id="UP000712673">
    <property type="component" value="Unassembled WGS sequence"/>
</dbReference>
<dbReference type="EMBL" id="VGLS01000605">
    <property type="protein sequence ID" value="MBM3225534.1"/>
    <property type="molecule type" value="Genomic_DNA"/>
</dbReference>
<name>A0A937W504_UNCTE</name>
<feature type="non-terminal residue" evidence="1">
    <location>
        <position position="179"/>
    </location>
</feature>
<evidence type="ECO:0000313" key="1">
    <source>
        <dbReference type="EMBL" id="MBM3225534.1"/>
    </source>
</evidence>
<sequence>MPPLPLPRRVVILGAAGRDFHNFLCCYRDDPSVEVVAFTATQIPYIAGRRFPASLAGARYPDGIPIYPETALPTLLATTPIDEVVFAYSDVTYHTLMRLAQTALAAGATFTLLSPQRPMLTSQRPVIAVCAVRTGCGKSAVTRRVVHLLRQHGERPVVLRHPMPYGDLAGQRVQRFATL</sequence>
<dbReference type="PANTHER" id="PTHR42869:SF1">
    <property type="entry name" value="SLL0572 PROTEIN"/>
    <property type="match status" value="1"/>
</dbReference>
<reference evidence="1" key="1">
    <citation type="submission" date="2019-03" db="EMBL/GenBank/DDBJ databases">
        <title>Lake Tanganyika Metagenome-Assembled Genomes (MAGs).</title>
        <authorList>
            <person name="Tran P."/>
        </authorList>
    </citation>
    <scope>NUCLEOTIDE SEQUENCE</scope>
    <source>
        <strain evidence="1">K_DeepCast_65m_m2_066</strain>
    </source>
</reference>
<dbReference type="AlphaFoldDB" id="A0A937W504"/>
<organism evidence="1 2">
    <name type="scientific">Tectimicrobiota bacterium</name>
    <dbReference type="NCBI Taxonomy" id="2528274"/>
    <lineage>
        <taxon>Bacteria</taxon>
        <taxon>Pseudomonadati</taxon>
        <taxon>Nitrospinota/Tectimicrobiota group</taxon>
        <taxon>Candidatus Tectimicrobiota</taxon>
    </lineage>
</organism>
<dbReference type="InterPro" id="IPR053199">
    <property type="entry name" value="cDPG_synthetase-like"/>
</dbReference>
<protein>
    <submittedName>
        <fullName evidence="1">GTPase</fullName>
    </submittedName>
</protein>
<comment type="caution">
    <text evidence="1">The sequence shown here is derived from an EMBL/GenBank/DDBJ whole genome shotgun (WGS) entry which is preliminary data.</text>
</comment>
<proteinExistence type="predicted"/>
<dbReference type="PANTHER" id="PTHR42869">
    <property type="entry name" value="SLL0572 PROTEIN"/>
    <property type="match status" value="1"/>
</dbReference>